<name>A0A6P1BT21_9BRAD</name>
<sequence>MTSHHREARQAIVREWDHWIKTQPLDGKACARDARRFFLEIKARREPTLLDFRSGAEDKWQIVHQWLAAEQRILS</sequence>
<evidence type="ECO:0000313" key="2">
    <source>
        <dbReference type="Proteomes" id="UP000468531"/>
    </source>
</evidence>
<comment type="caution">
    <text evidence="1">The sequence shown here is derived from an EMBL/GenBank/DDBJ whole genome shotgun (WGS) entry which is preliminary data.</text>
</comment>
<gene>
    <name evidence="1" type="ORF">FNJ47_38280</name>
</gene>
<organism evidence="1 2">
    <name type="scientific">Bradyrhizobium uaiense</name>
    <dbReference type="NCBI Taxonomy" id="2594946"/>
    <lineage>
        <taxon>Bacteria</taxon>
        <taxon>Pseudomonadati</taxon>
        <taxon>Pseudomonadota</taxon>
        <taxon>Alphaproteobacteria</taxon>
        <taxon>Hyphomicrobiales</taxon>
        <taxon>Nitrobacteraceae</taxon>
        <taxon>Bradyrhizobium</taxon>
    </lineage>
</organism>
<dbReference type="EMBL" id="VKHP01000245">
    <property type="protein sequence ID" value="NEV01469.1"/>
    <property type="molecule type" value="Genomic_DNA"/>
</dbReference>
<reference evidence="1 2" key="1">
    <citation type="journal article" date="2020" name="Arch. Microbiol.">
        <title>Bradyrhizobium uaiense sp. nov., a new highly efficient cowpea symbiont.</title>
        <authorList>
            <person name="Cabral Michel D."/>
            <person name="Azarias Guimaraes A."/>
            <person name="Martins da Costa E."/>
            <person name="Soares de Carvalho T."/>
            <person name="Balsanelli E."/>
            <person name="Willems A."/>
            <person name="Maltempi de Souza E."/>
            <person name="de Souza Moreira F.M."/>
        </authorList>
    </citation>
    <scope>NUCLEOTIDE SEQUENCE [LARGE SCALE GENOMIC DNA]</scope>
    <source>
        <strain evidence="1 2">UFLA 03-164</strain>
    </source>
</reference>
<dbReference type="AlphaFoldDB" id="A0A6P1BT21"/>
<keyword evidence="2" id="KW-1185">Reference proteome</keyword>
<evidence type="ECO:0000313" key="1">
    <source>
        <dbReference type="EMBL" id="NEV01469.1"/>
    </source>
</evidence>
<dbReference type="Proteomes" id="UP000468531">
    <property type="component" value="Unassembled WGS sequence"/>
</dbReference>
<protein>
    <submittedName>
        <fullName evidence="1">Uncharacterized protein</fullName>
    </submittedName>
</protein>
<proteinExistence type="predicted"/>
<accession>A0A6P1BT21</accession>
<dbReference type="RefSeq" id="WP_163160962.1">
    <property type="nucleotide sequence ID" value="NZ_VKHP01000245.1"/>
</dbReference>